<evidence type="ECO:0000313" key="18">
    <source>
        <dbReference type="EMBL" id="HCY81127.1"/>
    </source>
</evidence>
<keyword evidence="4" id="KW-1134">Transmembrane beta strand</keyword>
<evidence type="ECO:0000256" key="14">
    <source>
        <dbReference type="ARBA" id="ARBA00023288"/>
    </source>
</evidence>
<dbReference type="PROSITE" id="PS51257">
    <property type="entry name" value="PROKAR_LIPOPROTEIN"/>
    <property type="match status" value="1"/>
</dbReference>
<dbReference type="GO" id="GO:0015159">
    <property type="term" value="F:polysaccharide transmembrane transporter activity"/>
    <property type="evidence" value="ECO:0007669"/>
    <property type="project" value="InterPro"/>
</dbReference>
<evidence type="ECO:0000256" key="2">
    <source>
        <dbReference type="ARBA" id="ARBA00009450"/>
    </source>
</evidence>
<dbReference type="Gene3D" id="3.10.560.10">
    <property type="entry name" value="Outer membrane lipoprotein wza domain like"/>
    <property type="match status" value="1"/>
</dbReference>
<reference evidence="18 19" key="1">
    <citation type="journal article" date="2018" name="Nat. Biotechnol.">
        <title>A standardized bacterial taxonomy based on genome phylogeny substantially revises the tree of life.</title>
        <authorList>
            <person name="Parks D.H."/>
            <person name="Chuvochina M."/>
            <person name="Waite D.W."/>
            <person name="Rinke C."/>
            <person name="Skarshewski A."/>
            <person name="Chaumeil P.A."/>
            <person name="Hugenholtz P."/>
        </authorList>
    </citation>
    <scope>NUCLEOTIDE SEQUENCE [LARGE SCALE GENOMIC DNA]</scope>
    <source>
        <strain evidence="18">UBA10227</strain>
    </source>
</reference>
<evidence type="ECO:0000256" key="3">
    <source>
        <dbReference type="ARBA" id="ARBA00022448"/>
    </source>
</evidence>
<keyword evidence="8" id="KW-0625">Polysaccharide transport</keyword>
<comment type="similarity">
    <text evidence="2">Belongs to the BexD/CtrA/VexA family.</text>
</comment>
<dbReference type="Pfam" id="PF02563">
    <property type="entry name" value="Poly_export"/>
    <property type="match status" value="1"/>
</dbReference>
<evidence type="ECO:0000256" key="9">
    <source>
        <dbReference type="ARBA" id="ARBA00023065"/>
    </source>
</evidence>
<dbReference type="Proteomes" id="UP000263268">
    <property type="component" value="Unassembled WGS sequence"/>
</dbReference>
<evidence type="ECO:0000256" key="6">
    <source>
        <dbReference type="ARBA" id="ARBA00022692"/>
    </source>
</evidence>
<evidence type="ECO:0000256" key="5">
    <source>
        <dbReference type="ARBA" id="ARBA00022597"/>
    </source>
</evidence>
<comment type="subcellular location">
    <subcellularLocation>
        <location evidence="1">Cell outer membrane</location>
        <topology evidence="1">Multi-pass membrane protein</topology>
    </subcellularLocation>
</comment>
<keyword evidence="12" id="KW-0564">Palmitate</keyword>
<evidence type="ECO:0000256" key="4">
    <source>
        <dbReference type="ARBA" id="ARBA00022452"/>
    </source>
</evidence>
<keyword evidence="6 15" id="KW-0812">Transmembrane</keyword>
<dbReference type="GO" id="GO:0015288">
    <property type="term" value="F:porin activity"/>
    <property type="evidence" value="ECO:0007669"/>
    <property type="project" value="UniProtKB-KW"/>
</dbReference>
<keyword evidence="3" id="KW-0813">Transport</keyword>
<dbReference type="InterPro" id="IPR054765">
    <property type="entry name" value="SLBB_dom"/>
</dbReference>
<feature type="domain" description="SLBB" evidence="17">
    <location>
        <begin position="149"/>
        <end position="227"/>
    </location>
</feature>
<evidence type="ECO:0000256" key="1">
    <source>
        <dbReference type="ARBA" id="ARBA00004571"/>
    </source>
</evidence>
<keyword evidence="9" id="KW-0406">Ion transport</keyword>
<proteinExistence type="inferred from homology"/>
<evidence type="ECO:0000256" key="15">
    <source>
        <dbReference type="SAM" id="Phobius"/>
    </source>
</evidence>
<evidence type="ECO:0000256" key="13">
    <source>
        <dbReference type="ARBA" id="ARBA00023237"/>
    </source>
</evidence>
<dbReference type="GO" id="GO:0009279">
    <property type="term" value="C:cell outer membrane"/>
    <property type="evidence" value="ECO:0007669"/>
    <property type="project" value="UniProtKB-SubCell"/>
</dbReference>
<keyword evidence="7" id="KW-0732">Signal</keyword>
<evidence type="ECO:0000256" key="12">
    <source>
        <dbReference type="ARBA" id="ARBA00023139"/>
    </source>
</evidence>
<feature type="domain" description="Polysaccharide export protein N-terminal" evidence="16">
    <location>
        <begin position="51"/>
        <end position="144"/>
    </location>
</feature>
<dbReference type="AlphaFoldDB" id="A0A3D6BR74"/>
<dbReference type="PANTHER" id="PTHR33619:SF3">
    <property type="entry name" value="POLYSACCHARIDE EXPORT PROTEIN GFCE-RELATED"/>
    <property type="match status" value="1"/>
</dbReference>
<keyword evidence="10" id="KW-0626">Porin</keyword>
<keyword evidence="14" id="KW-0449">Lipoprotein</keyword>
<keyword evidence="11 15" id="KW-0472">Membrane</keyword>
<evidence type="ECO:0000256" key="10">
    <source>
        <dbReference type="ARBA" id="ARBA00023114"/>
    </source>
</evidence>
<gene>
    <name evidence="18" type="ORF">DHV22_05710</name>
</gene>
<evidence type="ECO:0000313" key="19">
    <source>
        <dbReference type="Proteomes" id="UP000263268"/>
    </source>
</evidence>
<comment type="caution">
    <text evidence="18">The sequence shown here is derived from an EMBL/GenBank/DDBJ whole genome shotgun (WGS) entry which is preliminary data.</text>
</comment>
<keyword evidence="5 18" id="KW-0762">Sugar transport</keyword>
<evidence type="ECO:0000256" key="7">
    <source>
        <dbReference type="ARBA" id="ARBA00022729"/>
    </source>
</evidence>
<sequence length="262" mass="29372">MKVRLKRLILQHSVAFIVLIAFSSCTTSKEIIYFQDEPLSSSKTFNITPEITYKPIDKLTINVSAIDPETVRPFNLPLITNSYDAINPQGTTTFKTYIVDEQGLIEFPVLGTIKIGDLTRKQATKLLTEKISEYVKDPIVNIRLTNFTVTVLGEVNSPGTYTVEKEQMSLLEAIGLAGDLTIHGIRENVFLIREQDGVKRFTKFDLTSINVVNHPNYYIQQNDVIYVEPNPARIRSASYNQNYVLIISAVGTLATIAAILVK</sequence>
<dbReference type="PANTHER" id="PTHR33619">
    <property type="entry name" value="POLYSACCHARIDE EXPORT PROTEIN GFCE-RELATED"/>
    <property type="match status" value="1"/>
</dbReference>
<dbReference type="EMBL" id="DPRK01000098">
    <property type="protein sequence ID" value="HCY81127.1"/>
    <property type="molecule type" value="Genomic_DNA"/>
</dbReference>
<evidence type="ECO:0000256" key="11">
    <source>
        <dbReference type="ARBA" id="ARBA00023136"/>
    </source>
</evidence>
<organism evidence="18 19">
    <name type="scientific">Xanthomarina gelatinilytica</name>
    <dbReference type="NCBI Taxonomy" id="1137281"/>
    <lineage>
        <taxon>Bacteria</taxon>
        <taxon>Pseudomonadati</taxon>
        <taxon>Bacteroidota</taxon>
        <taxon>Flavobacteriia</taxon>
        <taxon>Flavobacteriales</taxon>
        <taxon>Flavobacteriaceae</taxon>
        <taxon>Xanthomarina</taxon>
    </lineage>
</organism>
<dbReference type="Pfam" id="PF22461">
    <property type="entry name" value="SLBB_2"/>
    <property type="match status" value="1"/>
</dbReference>
<protein>
    <submittedName>
        <fullName evidence="18">Sugar transporter</fullName>
    </submittedName>
</protein>
<evidence type="ECO:0000259" key="16">
    <source>
        <dbReference type="Pfam" id="PF02563"/>
    </source>
</evidence>
<dbReference type="InterPro" id="IPR003715">
    <property type="entry name" value="Poly_export_N"/>
</dbReference>
<name>A0A3D6BR74_9FLAO</name>
<evidence type="ECO:0000256" key="8">
    <source>
        <dbReference type="ARBA" id="ARBA00023047"/>
    </source>
</evidence>
<accession>A0A3D6BR74</accession>
<feature type="transmembrane region" description="Helical" evidence="15">
    <location>
        <begin position="243"/>
        <end position="261"/>
    </location>
</feature>
<evidence type="ECO:0000259" key="17">
    <source>
        <dbReference type="Pfam" id="PF22461"/>
    </source>
</evidence>
<keyword evidence="13" id="KW-0998">Cell outer membrane</keyword>
<dbReference type="GO" id="GO:0046930">
    <property type="term" value="C:pore complex"/>
    <property type="evidence" value="ECO:0007669"/>
    <property type="project" value="UniProtKB-KW"/>
</dbReference>
<keyword evidence="15" id="KW-1133">Transmembrane helix</keyword>
<dbReference type="GO" id="GO:0006811">
    <property type="term" value="P:monoatomic ion transport"/>
    <property type="evidence" value="ECO:0007669"/>
    <property type="project" value="UniProtKB-KW"/>
</dbReference>
<dbReference type="InterPro" id="IPR049712">
    <property type="entry name" value="Poly_export"/>
</dbReference>